<dbReference type="PROSITE" id="PS50987">
    <property type="entry name" value="HTH_ARSR_2"/>
    <property type="match status" value="1"/>
</dbReference>
<dbReference type="OrthoDB" id="2646147at2"/>
<keyword evidence="3" id="KW-0804">Transcription</keyword>
<dbReference type="SUPFAM" id="SSF46785">
    <property type="entry name" value="Winged helix' DNA-binding domain"/>
    <property type="match status" value="1"/>
</dbReference>
<dbReference type="GO" id="GO:0003677">
    <property type="term" value="F:DNA binding"/>
    <property type="evidence" value="ECO:0007669"/>
    <property type="project" value="UniProtKB-KW"/>
</dbReference>
<gene>
    <name evidence="5" type="ORF">I532_10847</name>
</gene>
<sequence>MKNMYSIDIEFSPVYECITSFYAYTHQKEVKSYFLEPAWREKTKQLLPASFAAELEDERWEVLHRIVLLAAQSPRKETVGEFLDWLGSLPAGEMYERMAPWVDSIPLNLGEIRDRSLRLLSSWNEHYFSRQEQAVLASLKESAGYLRERAKSIEAPFLIDEATNGIWIEPTESLKRVVLVPQAHCTPTTILDFYRGMATVLYPVIDGEIVKQNPVRQLLATTQCLADEKRLLILRTLAQKTCTLSELQAAVGLAKSTVHHHVTALRRAGLIRAHYADSTTVQGYSIRDAVFAKLPDMLSQYFYDGGSER</sequence>
<dbReference type="Gene3D" id="1.10.10.10">
    <property type="entry name" value="Winged helix-like DNA-binding domain superfamily/Winged helix DNA-binding domain"/>
    <property type="match status" value="1"/>
</dbReference>
<protein>
    <submittedName>
        <fullName evidence="5">Transcriptional regulator</fullName>
    </submittedName>
</protein>
<dbReference type="PANTHER" id="PTHR33154">
    <property type="entry name" value="TRANSCRIPTIONAL REGULATOR, ARSR FAMILY"/>
    <property type="match status" value="1"/>
</dbReference>
<dbReference type="PATRIC" id="fig|1300222.3.peg.2255"/>
<dbReference type="InterPro" id="IPR036388">
    <property type="entry name" value="WH-like_DNA-bd_sf"/>
</dbReference>
<dbReference type="InterPro" id="IPR036390">
    <property type="entry name" value="WH_DNA-bd_sf"/>
</dbReference>
<evidence type="ECO:0000256" key="3">
    <source>
        <dbReference type="ARBA" id="ARBA00023163"/>
    </source>
</evidence>
<dbReference type="InterPro" id="IPR011991">
    <property type="entry name" value="ArsR-like_HTH"/>
</dbReference>
<name>M8E1X4_9BACL</name>
<comment type="caution">
    <text evidence="5">The sequence shown here is derived from an EMBL/GenBank/DDBJ whole genome shotgun (WGS) entry which is preliminary data.</text>
</comment>
<accession>M8E1X4</accession>
<dbReference type="InterPro" id="IPR051081">
    <property type="entry name" value="HTH_MetalResp_TranReg"/>
</dbReference>
<keyword evidence="6" id="KW-1185">Reference proteome</keyword>
<reference evidence="5 6" key="1">
    <citation type="submission" date="2013-03" db="EMBL/GenBank/DDBJ databases">
        <title>Assembly of a new bacterial strain Brevibacillus borstelensis AK1.</title>
        <authorList>
            <person name="Rajan I."/>
            <person name="PoliReddy D."/>
            <person name="Sugumar T."/>
            <person name="Rathinam K."/>
            <person name="Alqarawi S."/>
            <person name="Khalil A.B."/>
            <person name="Sivakumar N."/>
        </authorList>
    </citation>
    <scope>NUCLEOTIDE SEQUENCE [LARGE SCALE GENOMIC DNA]</scope>
    <source>
        <strain evidence="5 6">AK1</strain>
    </source>
</reference>
<evidence type="ECO:0000313" key="5">
    <source>
        <dbReference type="EMBL" id="EMT53271.1"/>
    </source>
</evidence>
<dbReference type="GO" id="GO:0003700">
    <property type="term" value="F:DNA-binding transcription factor activity"/>
    <property type="evidence" value="ECO:0007669"/>
    <property type="project" value="InterPro"/>
</dbReference>
<evidence type="ECO:0000259" key="4">
    <source>
        <dbReference type="PROSITE" id="PS50987"/>
    </source>
</evidence>
<evidence type="ECO:0000256" key="1">
    <source>
        <dbReference type="ARBA" id="ARBA00023015"/>
    </source>
</evidence>
<evidence type="ECO:0000313" key="6">
    <source>
        <dbReference type="Proteomes" id="UP000012081"/>
    </source>
</evidence>
<proteinExistence type="predicted"/>
<dbReference type="STRING" id="1300222.I532_10847"/>
<evidence type="ECO:0000256" key="2">
    <source>
        <dbReference type="ARBA" id="ARBA00023125"/>
    </source>
</evidence>
<dbReference type="SMART" id="SM00418">
    <property type="entry name" value="HTH_ARSR"/>
    <property type="match status" value="1"/>
</dbReference>
<dbReference type="CDD" id="cd00090">
    <property type="entry name" value="HTH_ARSR"/>
    <property type="match status" value="1"/>
</dbReference>
<keyword evidence="2" id="KW-0238">DNA-binding</keyword>
<dbReference type="RefSeq" id="WP_003388180.1">
    <property type="nucleotide sequence ID" value="NZ_APBN01000003.1"/>
</dbReference>
<dbReference type="InterPro" id="IPR001845">
    <property type="entry name" value="HTH_ArsR_DNA-bd_dom"/>
</dbReference>
<dbReference type="Proteomes" id="UP000012081">
    <property type="component" value="Unassembled WGS sequence"/>
</dbReference>
<keyword evidence="1" id="KW-0805">Transcription regulation</keyword>
<dbReference type="Pfam" id="PF01022">
    <property type="entry name" value="HTH_5"/>
    <property type="match status" value="1"/>
</dbReference>
<dbReference type="GeneID" id="89501310"/>
<dbReference type="PANTHER" id="PTHR33154:SF18">
    <property type="entry name" value="ARSENICAL RESISTANCE OPERON REPRESSOR"/>
    <property type="match status" value="1"/>
</dbReference>
<organism evidence="5 6">
    <name type="scientific">Brevibacillus borstelensis AK1</name>
    <dbReference type="NCBI Taxonomy" id="1300222"/>
    <lineage>
        <taxon>Bacteria</taxon>
        <taxon>Bacillati</taxon>
        <taxon>Bacillota</taxon>
        <taxon>Bacilli</taxon>
        <taxon>Bacillales</taxon>
        <taxon>Paenibacillaceae</taxon>
        <taxon>Brevibacillus</taxon>
    </lineage>
</organism>
<dbReference type="EMBL" id="APBN01000003">
    <property type="protein sequence ID" value="EMT53271.1"/>
    <property type="molecule type" value="Genomic_DNA"/>
</dbReference>
<dbReference type="AlphaFoldDB" id="M8E1X4"/>
<feature type="domain" description="HTH arsR-type" evidence="4">
    <location>
        <begin position="210"/>
        <end position="309"/>
    </location>
</feature>